<dbReference type="Proteomes" id="UP001180020">
    <property type="component" value="Unassembled WGS sequence"/>
</dbReference>
<evidence type="ECO:0000313" key="3">
    <source>
        <dbReference type="Proteomes" id="UP001180020"/>
    </source>
</evidence>
<keyword evidence="3" id="KW-1185">Reference proteome</keyword>
<dbReference type="AlphaFoldDB" id="A0AAV9DS27"/>
<name>A0AAV9DS27_ACOCL</name>
<proteinExistence type="predicted"/>
<accession>A0AAV9DS27</accession>
<evidence type="ECO:0000313" key="2">
    <source>
        <dbReference type="EMBL" id="KAK1303779.1"/>
    </source>
</evidence>
<reference evidence="2" key="1">
    <citation type="journal article" date="2023" name="Nat. Commun.">
        <title>Diploid and tetraploid genomes of Acorus and the evolution of monocots.</title>
        <authorList>
            <person name="Ma L."/>
            <person name="Liu K.W."/>
            <person name="Li Z."/>
            <person name="Hsiao Y.Y."/>
            <person name="Qi Y."/>
            <person name="Fu T."/>
            <person name="Tang G.D."/>
            <person name="Zhang D."/>
            <person name="Sun W.H."/>
            <person name="Liu D.K."/>
            <person name="Li Y."/>
            <person name="Chen G.Z."/>
            <person name="Liu X.D."/>
            <person name="Liao X.Y."/>
            <person name="Jiang Y.T."/>
            <person name="Yu X."/>
            <person name="Hao Y."/>
            <person name="Huang J."/>
            <person name="Zhao X.W."/>
            <person name="Ke S."/>
            <person name="Chen Y.Y."/>
            <person name="Wu W.L."/>
            <person name="Hsu J.L."/>
            <person name="Lin Y.F."/>
            <person name="Huang M.D."/>
            <person name="Li C.Y."/>
            <person name="Huang L."/>
            <person name="Wang Z.W."/>
            <person name="Zhao X."/>
            <person name="Zhong W.Y."/>
            <person name="Peng D.H."/>
            <person name="Ahmad S."/>
            <person name="Lan S."/>
            <person name="Zhang J.S."/>
            <person name="Tsai W.C."/>
            <person name="Van de Peer Y."/>
            <person name="Liu Z.J."/>
        </authorList>
    </citation>
    <scope>NUCLEOTIDE SEQUENCE</scope>
    <source>
        <strain evidence="2">CP</strain>
    </source>
</reference>
<organism evidence="2 3">
    <name type="scientific">Acorus calamus</name>
    <name type="common">Sweet flag</name>
    <dbReference type="NCBI Taxonomy" id="4465"/>
    <lineage>
        <taxon>Eukaryota</taxon>
        <taxon>Viridiplantae</taxon>
        <taxon>Streptophyta</taxon>
        <taxon>Embryophyta</taxon>
        <taxon>Tracheophyta</taxon>
        <taxon>Spermatophyta</taxon>
        <taxon>Magnoliopsida</taxon>
        <taxon>Liliopsida</taxon>
        <taxon>Acoraceae</taxon>
        <taxon>Acorus</taxon>
    </lineage>
</organism>
<sequence>MMHSPLSASLSWNTTHTVGDDSINAVVLVVKPPHIDMLGPFKLHSYDDIMSSSSSLLLRASRKQLDEEHLFKPHETKLIAEKLNMKAIQKRKMEERMIMSKDKSKLLEVAEGRQGKKKKEEEEEEKRGEGGESKEMLIKELIKHNN</sequence>
<evidence type="ECO:0000256" key="1">
    <source>
        <dbReference type="SAM" id="MobiDB-lite"/>
    </source>
</evidence>
<gene>
    <name evidence="2" type="ORF">QJS10_CPB11g01257</name>
</gene>
<comment type="caution">
    <text evidence="2">The sequence shown here is derived from an EMBL/GenBank/DDBJ whole genome shotgun (WGS) entry which is preliminary data.</text>
</comment>
<feature type="region of interest" description="Disordered" evidence="1">
    <location>
        <begin position="99"/>
        <end position="136"/>
    </location>
</feature>
<reference evidence="2" key="2">
    <citation type="submission" date="2023-06" db="EMBL/GenBank/DDBJ databases">
        <authorList>
            <person name="Ma L."/>
            <person name="Liu K.-W."/>
            <person name="Li Z."/>
            <person name="Hsiao Y.-Y."/>
            <person name="Qi Y."/>
            <person name="Fu T."/>
            <person name="Tang G."/>
            <person name="Zhang D."/>
            <person name="Sun W.-H."/>
            <person name="Liu D.-K."/>
            <person name="Li Y."/>
            <person name="Chen G.-Z."/>
            <person name="Liu X.-D."/>
            <person name="Liao X.-Y."/>
            <person name="Jiang Y.-T."/>
            <person name="Yu X."/>
            <person name="Hao Y."/>
            <person name="Huang J."/>
            <person name="Zhao X.-W."/>
            <person name="Ke S."/>
            <person name="Chen Y.-Y."/>
            <person name="Wu W.-L."/>
            <person name="Hsu J.-L."/>
            <person name="Lin Y.-F."/>
            <person name="Huang M.-D."/>
            <person name="Li C.-Y."/>
            <person name="Huang L."/>
            <person name="Wang Z.-W."/>
            <person name="Zhao X."/>
            <person name="Zhong W.-Y."/>
            <person name="Peng D.-H."/>
            <person name="Ahmad S."/>
            <person name="Lan S."/>
            <person name="Zhang J.-S."/>
            <person name="Tsai W.-C."/>
            <person name="Van De Peer Y."/>
            <person name="Liu Z.-J."/>
        </authorList>
    </citation>
    <scope>NUCLEOTIDE SEQUENCE</scope>
    <source>
        <strain evidence="2">CP</strain>
        <tissue evidence="2">Leaves</tissue>
    </source>
</reference>
<protein>
    <submittedName>
        <fullName evidence="2">Uncharacterized protein</fullName>
    </submittedName>
</protein>
<dbReference type="EMBL" id="JAUJYO010000011">
    <property type="protein sequence ID" value="KAK1303779.1"/>
    <property type="molecule type" value="Genomic_DNA"/>
</dbReference>